<dbReference type="AlphaFoldDB" id="A0AAN9ERT4"/>
<organism evidence="2 3">
    <name type="scientific">Clitoria ternatea</name>
    <name type="common">Butterfly pea</name>
    <dbReference type="NCBI Taxonomy" id="43366"/>
    <lineage>
        <taxon>Eukaryota</taxon>
        <taxon>Viridiplantae</taxon>
        <taxon>Streptophyta</taxon>
        <taxon>Embryophyta</taxon>
        <taxon>Tracheophyta</taxon>
        <taxon>Spermatophyta</taxon>
        <taxon>Magnoliopsida</taxon>
        <taxon>eudicotyledons</taxon>
        <taxon>Gunneridae</taxon>
        <taxon>Pentapetalae</taxon>
        <taxon>rosids</taxon>
        <taxon>fabids</taxon>
        <taxon>Fabales</taxon>
        <taxon>Fabaceae</taxon>
        <taxon>Papilionoideae</taxon>
        <taxon>50 kb inversion clade</taxon>
        <taxon>NPAAA clade</taxon>
        <taxon>indigoferoid/millettioid clade</taxon>
        <taxon>Phaseoleae</taxon>
        <taxon>Clitoria</taxon>
    </lineage>
</organism>
<evidence type="ECO:0000256" key="1">
    <source>
        <dbReference type="SAM" id="Phobius"/>
    </source>
</evidence>
<comment type="caution">
    <text evidence="2">The sequence shown here is derived from an EMBL/GenBank/DDBJ whole genome shotgun (WGS) entry which is preliminary data.</text>
</comment>
<accession>A0AAN9ERT4</accession>
<evidence type="ECO:0000313" key="3">
    <source>
        <dbReference type="Proteomes" id="UP001359559"/>
    </source>
</evidence>
<feature type="transmembrane region" description="Helical" evidence="1">
    <location>
        <begin position="32"/>
        <end position="51"/>
    </location>
</feature>
<dbReference type="Proteomes" id="UP001359559">
    <property type="component" value="Unassembled WGS sequence"/>
</dbReference>
<proteinExistence type="predicted"/>
<keyword evidence="3" id="KW-1185">Reference proteome</keyword>
<protein>
    <submittedName>
        <fullName evidence="2">Uncharacterized protein</fullName>
    </submittedName>
</protein>
<keyword evidence="1" id="KW-0472">Membrane</keyword>
<name>A0AAN9ERT4_CLITE</name>
<evidence type="ECO:0000313" key="2">
    <source>
        <dbReference type="EMBL" id="KAK7262176.1"/>
    </source>
</evidence>
<gene>
    <name evidence="2" type="ORF">RJT34_29738</name>
</gene>
<feature type="transmembrane region" description="Helical" evidence="1">
    <location>
        <begin position="9"/>
        <end position="26"/>
    </location>
</feature>
<reference evidence="2 3" key="1">
    <citation type="submission" date="2024-01" db="EMBL/GenBank/DDBJ databases">
        <title>The genomes of 5 underutilized Papilionoideae crops provide insights into root nodulation and disease resistance.</title>
        <authorList>
            <person name="Yuan L."/>
        </authorList>
    </citation>
    <scope>NUCLEOTIDE SEQUENCE [LARGE SCALE GENOMIC DNA]</scope>
    <source>
        <strain evidence="2">LY-2023</strain>
        <tissue evidence="2">Leaf</tissue>
    </source>
</reference>
<keyword evidence="1" id="KW-0812">Transmembrane</keyword>
<dbReference type="EMBL" id="JAYKXN010000008">
    <property type="protein sequence ID" value="KAK7262176.1"/>
    <property type="molecule type" value="Genomic_DNA"/>
</dbReference>
<sequence>MNVRDKQEYASGAFVVPFVLVVYFVALSSLSVLEGVSCICSFIFFLNKFFVYNRSRKAEMEDQQSNCINMASPGLSK</sequence>
<keyword evidence="1" id="KW-1133">Transmembrane helix</keyword>